<keyword evidence="9" id="KW-1185">Reference proteome</keyword>
<dbReference type="SUPFAM" id="SSF56954">
    <property type="entry name" value="Outer membrane efflux proteins (OEP)"/>
    <property type="match status" value="1"/>
</dbReference>
<dbReference type="GO" id="GO:0015562">
    <property type="term" value="F:efflux transmembrane transporter activity"/>
    <property type="evidence" value="ECO:0007669"/>
    <property type="project" value="InterPro"/>
</dbReference>
<dbReference type="OrthoDB" id="5496587at2"/>
<dbReference type="KEGG" id="vin:AKJ08_2871"/>
<evidence type="ECO:0000256" key="1">
    <source>
        <dbReference type="ARBA" id="ARBA00004442"/>
    </source>
</evidence>
<evidence type="ECO:0000256" key="5">
    <source>
        <dbReference type="ARBA" id="ARBA00023237"/>
    </source>
</evidence>
<dbReference type="AlphaFoldDB" id="A0A0K1PH85"/>
<organism evidence="8 9">
    <name type="scientific">Vulgatibacter incomptus</name>
    <dbReference type="NCBI Taxonomy" id="1391653"/>
    <lineage>
        <taxon>Bacteria</taxon>
        <taxon>Pseudomonadati</taxon>
        <taxon>Myxococcota</taxon>
        <taxon>Myxococcia</taxon>
        <taxon>Myxococcales</taxon>
        <taxon>Cystobacterineae</taxon>
        <taxon>Vulgatibacteraceae</taxon>
        <taxon>Vulgatibacter</taxon>
    </lineage>
</organism>
<dbReference type="Gene3D" id="1.20.1600.10">
    <property type="entry name" value="Outer membrane efflux proteins (OEP)"/>
    <property type="match status" value="1"/>
</dbReference>
<keyword evidence="6" id="KW-0175">Coiled coil</keyword>
<evidence type="ECO:0000256" key="3">
    <source>
        <dbReference type="ARBA" id="ARBA00022692"/>
    </source>
</evidence>
<evidence type="ECO:0000313" key="9">
    <source>
        <dbReference type="Proteomes" id="UP000055590"/>
    </source>
</evidence>
<keyword evidence="4" id="KW-0472">Membrane</keyword>
<dbReference type="InterPro" id="IPR051906">
    <property type="entry name" value="TolC-like"/>
</dbReference>
<sequence length="419" mass="43962">MKRCATRPWLLLLWLATAAAAPLEPSEPRRITFDEAIALAGEAPSVAAAREAAREKRAIDGSISGLGNPELVVTPGIRANSDVQNGLAGEATLVQPIPLSSLGSARRDAARAEERALTNHAAAATLGIRLDAATSFCSLWGTAQALERATEEVELAEDLLARLQKGAEAGVFTASEVAEARTYLGEARLARVSLEGDAHDRGLELARKLQLARPTPLVAAGELPGPTLPGPEELERRLASIDELPAVALSSVQAVAARARVREREAEAAPWLGLGAKFSQEAPGDRAWFGIVSLSIPIFDRGQRDRGTLAAAAAESEGGKASALADGRAMAVMFVHEVEHTAEALEVIEEVLLPAARDAARLVELELSAGEATAIDLLRARRNLAQAAARAQLARADAAAARARLALLLEAIPAKEAAR</sequence>
<feature type="coiled-coil region" evidence="6">
    <location>
        <begin position="377"/>
        <end position="404"/>
    </location>
</feature>
<keyword evidence="2" id="KW-1134">Transmembrane beta strand</keyword>
<dbReference type="GO" id="GO:0015288">
    <property type="term" value="F:porin activity"/>
    <property type="evidence" value="ECO:0007669"/>
    <property type="project" value="TreeGrafter"/>
</dbReference>
<dbReference type="GO" id="GO:1990281">
    <property type="term" value="C:efflux pump complex"/>
    <property type="evidence" value="ECO:0007669"/>
    <property type="project" value="TreeGrafter"/>
</dbReference>
<feature type="chain" id="PRO_5005465773" evidence="7">
    <location>
        <begin position="21"/>
        <end position="419"/>
    </location>
</feature>
<evidence type="ECO:0000256" key="2">
    <source>
        <dbReference type="ARBA" id="ARBA00022452"/>
    </source>
</evidence>
<dbReference type="GO" id="GO:0009279">
    <property type="term" value="C:cell outer membrane"/>
    <property type="evidence" value="ECO:0007669"/>
    <property type="project" value="UniProtKB-SubCell"/>
</dbReference>
<name>A0A0K1PH85_9BACT</name>
<evidence type="ECO:0000256" key="7">
    <source>
        <dbReference type="SAM" id="SignalP"/>
    </source>
</evidence>
<evidence type="ECO:0000256" key="4">
    <source>
        <dbReference type="ARBA" id="ARBA00023136"/>
    </source>
</evidence>
<gene>
    <name evidence="8" type="ORF">AKJ08_2871</name>
</gene>
<feature type="signal peptide" evidence="7">
    <location>
        <begin position="1"/>
        <end position="20"/>
    </location>
</feature>
<keyword evidence="5" id="KW-0998">Cell outer membrane</keyword>
<dbReference type="PANTHER" id="PTHR30026">
    <property type="entry name" value="OUTER MEMBRANE PROTEIN TOLC"/>
    <property type="match status" value="1"/>
</dbReference>
<dbReference type="PANTHER" id="PTHR30026:SF20">
    <property type="entry name" value="OUTER MEMBRANE PROTEIN TOLC"/>
    <property type="match status" value="1"/>
</dbReference>
<dbReference type="RefSeq" id="WP_050726649.1">
    <property type="nucleotide sequence ID" value="NZ_CP012332.1"/>
</dbReference>
<dbReference type="STRING" id="1391653.AKJ08_2871"/>
<protein>
    <submittedName>
        <fullName evidence="8">Heavy metal RND efflux outer membrane protein, CzcC family</fullName>
    </submittedName>
</protein>
<evidence type="ECO:0000256" key="6">
    <source>
        <dbReference type="SAM" id="Coils"/>
    </source>
</evidence>
<dbReference type="EMBL" id="CP012332">
    <property type="protein sequence ID" value="AKU92484.1"/>
    <property type="molecule type" value="Genomic_DNA"/>
</dbReference>
<evidence type="ECO:0000313" key="8">
    <source>
        <dbReference type="EMBL" id="AKU92484.1"/>
    </source>
</evidence>
<keyword evidence="7" id="KW-0732">Signal</keyword>
<comment type="subcellular location">
    <subcellularLocation>
        <location evidence="1">Cell outer membrane</location>
    </subcellularLocation>
</comment>
<keyword evidence="3" id="KW-0812">Transmembrane</keyword>
<accession>A0A0K1PH85</accession>
<proteinExistence type="predicted"/>
<reference evidence="8 9" key="1">
    <citation type="submission" date="2015-08" db="EMBL/GenBank/DDBJ databases">
        <authorList>
            <person name="Babu N.S."/>
            <person name="Beckwith C.J."/>
            <person name="Beseler K.G."/>
            <person name="Brison A."/>
            <person name="Carone J.V."/>
            <person name="Caskin T.P."/>
            <person name="Diamond M."/>
            <person name="Durham M.E."/>
            <person name="Foxe J.M."/>
            <person name="Go M."/>
            <person name="Henderson B.A."/>
            <person name="Jones I.B."/>
            <person name="McGettigan J.A."/>
            <person name="Micheletti S.J."/>
            <person name="Nasrallah M.E."/>
            <person name="Ortiz D."/>
            <person name="Piller C.R."/>
            <person name="Privatt S.R."/>
            <person name="Schneider S.L."/>
            <person name="Sharp S."/>
            <person name="Smith T.C."/>
            <person name="Stanton J.D."/>
            <person name="Ullery H.E."/>
            <person name="Wilson R.J."/>
            <person name="Serrano M.G."/>
            <person name="Buck G."/>
            <person name="Lee V."/>
            <person name="Wang Y."/>
            <person name="Carvalho R."/>
            <person name="Voegtly L."/>
            <person name="Shi R."/>
            <person name="Duckworth R."/>
            <person name="Johnson A."/>
            <person name="Loviza R."/>
            <person name="Walstead R."/>
            <person name="Shah Z."/>
            <person name="Kiflezghi M."/>
            <person name="Wade K."/>
            <person name="Ball S.L."/>
            <person name="Bradley K.W."/>
            <person name="Asai D.J."/>
            <person name="Bowman C.A."/>
            <person name="Russell D.A."/>
            <person name="Pope W.H."/>
            <person name="Jacobs-Sera D."/>
            <person name="Hendrix R.W."/>
            <person name="Hatfull G.F."/>
        </authorList>
    </citation>
    <scope>NUCLEOTIDE SEQUENCE [LARGE SCALE GENOMIC DNA]</scope>
    <source>
        <strain evidence="8 9">DSM 27710</strain>
    </source>
</reference>
<dbReference type="Proteomes" id="UP000055590">
    <property type="component" value="Chromosome"/>
</dbReference>